<dbReference type="SUPFAM" id="SSF55797">
    <property type="entry name" value="PR-1-like"/>
    <property type="match status" value="1"/>
</dbReference>
<evidence type="ECO:0000256" key="1">
    <source>
        <dbReference type="SAM" id="MobiDB-lite"/>
    </source>
</evidence>
<dbReference type="PANTHER" id="PTHR31157:SF1">
    <property type="entry name" value="SCP DOMAIN-CONTAINING PROTEIN"/>
    <property type="match status" value="1"/>
</dbReference>
<evidence type="ECO:0000259" key="2">
    <source>
        <dbReference type="Pfam" id="PF00188"/>
    </source>
</evidence>
<sequence>MKRSIRNALLGLLGTSIGVYMLAMPLSTTAYAYTPYGYHNSGSTKTSSNTQDPVNVVKASSRTLGFNATTDKFTLVSKSATLAVVNVIHNGTSYNVTLSLRRYNGSWFITSVKAIKNSSNSSNTTSSPTTGSNGTGSPTTATGSSSTTSTTSTGTSSGNVITTEQQAVSLLNADRRANGLPDLQVDSRLTTLARNYAQDMLNRNYFSHYSPEGQSPFDRMKQAGITYSAAGENIAINRTVQQAEAAFMNSSGHRANILNSTYTKVGIGIAFDKSGNIYIVQNFIKP</sequence>
<dbReference type="EMBL" id="CTRP01000014">
    <property type="protein sequence ID" value="CQR73664.1"/>
    <property type="molecule type" value="Genomic_DNA"/>
</dbReference>
<feature type="region of interest" description="Disordered" evidence="1">
    <location>
        <begin position="117"/>
        <end position="161"/>
    </location>
</feature>
<dbReference type="InterPro" id="IPR035940">
    <property type="entry name" value="CAP_sf"/>
</dbReference>
<accession>A0A0U1L454</accession>
<protein>
    <submittedName>
        <fullName evidence="3">Transporter</fullName>
    </submittedName>
</protein>
<feature type="domain" description="SCP" evidence="2">
    <location>
        <begin position="169"/>
        <end position="283"/>
    </location>
</feature>
<evidence type="ECO:0000313" key="3">
    <source>
        <dbReference type="EMBL" id="CQR73664.1"/>
    </source>
</evidence>
<proteinExistence type="predicted"/>
<dbReference type="Pfam" id="PF00188">
    <property type="entry name" value="CAP"/>
    <property type="match status" value="1"/>
</dbReference>
<organism evidence="3 4">
    <name type="scientific">Sporomusa ovata</name>
    <dbReference type="NCBI Taxonomy" id="2378"/>
    <lineage>
        <taxon>Bacteria</taxon>
        <taxon>Bacillati</taxon>
        <taxon>Bacillota</taxon>
        <taxon>Negativicutes</taxon>
        <taxon>Selenomonadales</taxon>
        <taxon>Sporomusaceae</taxon>
        <taxon>Sporomusa</taxon>
    </lineage>
</organism>
<dbReference type="AlphaFoldDB" id="A0A0U1L454"/>
<dbReference type="InterPro" id="IPR014044">
    <property type="entry name" value="CAP_dom"/>
</dbReference>
<dbReference type="RefSeq" id="WP_021170934.1">
    <property type="nucleotide sequence ID" value="NZ_CTRP01000014.1"/>
</dbReference>
<keyword evidence="4" id="KW-1185">Reference proteome</keyword>
<dbReference type="PANTHER" id="PTHR31157">
    <property type="entry name" value="SCP DOMAIN-CONTAINING PROTEIN"/>
    <property type="match status" value="1"/>
</dbReference>
<feature type="compositionally biased region" description="Low complexity" evidence="1">
    <location>
        <begin position="117"/>
        <end position="159"/>
    </location>
</feature>
<dbReference type="Gene3D" id="3.40.33.10">
    <property type="entry name" value="CAP"/>
    <property type="match status" value="1"/>
</dbReference>
<dbReference type="CDD" id="cd05379">
    <property type="entry name" value="CAP_bacterial"/>
    <property type="match status" value="1"/>
</dbReference>
<gene>
    <name evidence="3" type="ORF">SpAn4DRAFT_0126</name>
</gene>
<name>A0A0U1L454_9FIRM</name>
<dbReference type="Proteomes" id="UP000049855">
    <property type="component" value="Unassembled WGS sequence"/>
</dbReference>
<reference evidence="4" key="1">
    <citation type="submission" date="2015-03" db="EMBL/GenBank/DDBJ databases">
        <authorList>
            <person name="Nijsse Bart"/>
        </authorList>
    </citation>
    <scope>NUCLEOTIDE SEQUENCE [LARGE SCALE GENOMIC DNA]</scope>
</reference>
<evidence type="ECO:0000313" key="4">
    <source>
        <dbReference type="Proteomes" id="UP000049855"/>
    </source>
</evidence>